<dbReference type="AlphaFoldDB" id="A0A0Q3VFG9"/>
<sequence>MHIPLDEIKRKLELKSKTDMHTGDVEKQIDLVTKQIKQLHNEIAVLLPLINHLDKEQISDLSRKLNMEGSTLIKSLVSLTS</sequence>
<dbReference type="Proteomes" id="UP000050996">
    <property type="component" value="Unassembled WGS sequence"/>
</dbReference>
<evidence type="ECO:0000313" key="1">
    <source>
        <dbReference type="EMBL" id="KQL18543.1"/>
    </source>
</evidence>
<accession>A0A0Q3VFG9</accession>
<name>A0A0Q3VFG9_9BACI</name>
<dbReference type="STRING" id="1637975.AN957_08170"/>
<evidence type="ECO:0000313" key="2">
    <source>
        <dbReference type="Proteomes" id="UP000050996"/>
    </source>
</evidence>
<reference evidence="1 2" key="1">
    <citation type="submission" date="2015-09" db="EMBL/GenBank/DDBJ databases">
        <title>Genome sequencing project for genomic taxonomy and phylogenomics of Bacillus-like bacteria.</title>
        <authorList>
            <person name="Liu B."/>
            <person name="Wang J."/>
            <person name="Zhu Y."/>
            <person name="Liu G."/>
            <person name="Chen Q."/>
            <person name="Chen Z."/>
            <person name="Lan J."/>
            <person name="Che J."/>
            <person name="Ge C."/>
            <person name="Shi H."/>
            <person name="Pan Z."/>
            <person name="Liu X."/>
        </authorList>
    </citation>
    <scope>NUCLEOTIDE SEQUENCE [LARGE SCALE GENOMIC DNA]</scope>
    <source>
        <strain evidence="1 2">FJAT-18043</strain>
    </source>
</reference>
<proteinExistence type="predicted"/>
<dbReference type="EMBL" id="LJIX01000006">
    <property type="protein sequence ID" value="KQL18543.1"/>
    <property type="molecule type" value="Genomic_DNA"/>
</dbReference>
<dbReference type="PATRIC" id="fig|1637975.4.peg.1380"/>
<gene>
    <name evidence="1" type="ORF">AN957_08170</name>
</gene>
<organism evidence="1 2">
    <name type="scientific">Cytobacillus solani</name>
    <dbReference type="NCBI Taxonomy" id="1637975"/>
    <lineage>
        <taxon>Bacteria</taxon>
        <taxon>Bacillati</taxon>
        <taxon>Bacillota</taxon>
        <taxon>Bacilli</taxon>
        <taxon>Bacillales</taxon>
        <taxon>Bacillaceae</taxon>
        <taxon>Cytobacillus</taxon>
    </lineage>
</organism>
<protein>
    <submittedName>
        <fullName evidence="1">MerR family transcriptional regulator</fullName>
    </submittedName>
</protein>
<keyword evidence="2" id="KW-1185">Reference proteome</keyword>
<comment type="caution">
    <text evidence="1">The sequence shown here is derived from an EMBL/GenBank/DDBJ whole genome shotgun (WGS) entry which is preliminary data.</text>
</comment>
<dbReference type="RefSeq" id="WP_053475117.1">
    <property type="nucleotide sequence ID" value="NZ_CP041305.1"/>
</dbReference>